<gene>
    <name evidence="1" type="ORF">ACPOL_4346</name>
</gene>
<dbReference type="KEGG" id="abas:ACPOL_4346"/>
<organism evidence="1 2">
    <name type="scientific">Acidisarcina polymorpha</name>
    <dbReference type="NCBI Taxonomy" id="2211140"/>
    <lineage>
        <taxon>Bacteria</taxon>
        <taxon>Pseudomonadati</taxon>
        <taxon>Acidobacteriota</taxon>
        <taxon>Terriglobia</taxon>
        <taxon>Terriglobales</taxon>
        <taxon>Acidobacteriaceae</taxon>
        <taxon>Acidisarcina</taxon>
    </lineage>
</organism>
<evidence type="ECO:0000313" key="2">
    <source>
        <dbReference type="Proteomes" id="UP000253606"/>
    </source>
</evidence>
<dbReference type="Proteomes" id="UP000253606">
    <property type="component" value="Chromosome"/>
</dbReference>
<dbReference type="EMBL" id="CP030840">
    <property type="protein sequence ID" value="AXC13621.1"/>
    <property type="molecule type" value="Genomic_DNA"/>
</dbReference>
<accession>A0A2Z5G3C1</accession>
<sequence length="44" mass="5199">MQEENWRFINVHRKSNKALNLKGKGLTAFRSIARRQVSRRTQTA</sequence>
<keyword evidence="2" id="KW-1185">Reference proteome</keyword>
<dbReference type="AlphaFoldDB" id="A0A2Z5G3C1"/>
<reference evidence="1 2" key="1">
    <citation type="journal article" date="2018" name="Front. Microbiol.">
        <title>Hydrolytic Capabilities as a Key to Environmental Success: Chitinolytic and Cellulolytic Acidobacteria From Acidic Sub-arctic Soils and Boreal Peatlands.</title>
        <authorList>
            <person name="Belova S.E."/>
            <person name="Ravin N.V."/>
            <person name="Pankratov T.A."/>
            <person name="Rakitin A.L."/>
            <person name="Ivanova A.A."/>
            <person name="Beletsky A.V."/>
            <person name="Mardanov A.V."/>
            <person name="Sinninghe Damste J.S."/>
            <person name="Dedysh S.N."/>
        </authorList>
    </citation>
    <scope>NUCLEOTIDE SEQUENCE [LARGE SCALE GENOMIC DNA]</scope>
    <source>
        <strain evidence="1 2">SBC82</strain>
    </source>
</reference>
<name>A0A2Z5G3C1_9BACT</name>
<proteinExistence type="predicted"/>
<evidence type="ECO:0000313" key="1">
    <source>
        <dbReference type="EMBL" id="AXC13621.1"/>
    </source>
</evidence>
<protein>
    <submittedName>
        <fullName evidence="1">Uncharacterized protein</fullName>
    </submittedName>
</protein>